<reference evidence="1" key="1">
    <citation type="submission" date="2019-12" db="EMBL/GenBank/DDBJ databases">
        <title>Genome sequencing and annotation of Brassica cretica.</title>
        <authorList>
            <person name="Studholme D.J."/>
            <person name="Sarris P.F."/>
        </authorList>
    </citation>
    <scope>NUCLEOTIDE SEQUENCE</scope>
    <source>
        <strain evidence="1">PFS-102/07</strain>
        <tissue evidence="1">Leaf</tissue>
    </source>
</reference>
<dbReference type="PANTHER" id="PTHR31110">
    <property type="entry name" value="PESTICIDAL CRYSTAL CRY8BA PROTEIN"/>
    <property type="match status" value="1"/>
</dbReference>
<organism evidence="1">
    <name type="scientific">Brassica cretica</name>
    <name type="common">Mustard</name>
    <dbReference type="NCBI Taxonomy" id="69181"/>
    <lineage>
        <taxon>Eukaryota</taxon>
        <taxon>Viridiplantae</taxon>
        <taxon>Streptophyta</taxon>
        <taxon>Embryophyta</taxon>
        <taxon>Tracheophyta</taxon>
        <taxon>Spermatophyta</taxon>
        <taxon>Magnoliopsida</taxon>
        <taxon>eudicotyledons</taxon>
        <taxon>Gunneridae</taxon>
        <taxon>Pentapetalae</taxon>
        <taxon>rosids</taxon>
        <taxon>malvids</taxon>
        <taxon>Brassicales</taxon>
        <taxon>Brassicaceae</taxon>
        <taxon>Brassiceae</taxon>
        <taxon>Brassica</taxon>
    </lineage>
</organism>
<proteinExistence type="predicted"/>
<dbReference type="EMBL" id="QGKY02002305">
    <property type="protein sequence ID" value="KAF2532168.1"/>
    <property type="molecule type" value="Genomic_DNA"/>
</dbReference>
<dbReference type="AlphaFoldDB" id="A0A8S9FJ50"/>
<name>A0A8S9FJ50_BRACR</name>
<accession>A0A8S9FJ50</accession>
<comment type="caution">
    <text evidence="1">The sequence shown here is derived from an EMBL/GenBank/DDBJ whole genome shotgun (WGS) entry which is preliminary data.</text>
</comment>
<protein>
    <submittedName>
        <fullName evidence="1">Uncharacterized protein</fullName>
    </submittedName>
</protein>
<sequence>MQLGTFVNTIKRILDVLHQRVEDILRQWASCLPVVEDKKSLFGEQMNVITVLLRTKYRNYMQAAVDKLVSNTQSNKTTRLKRILEEIRENEREVEVRERMRMLCSQITDSISNMHDVFTSQIFVASCRLFWDRMAQVVLKFLEGRKENEVGYKGSYYALGIVEDTFASEMQRLQGNSLQEKDMEAPRSVIEARSILSRDTTNHSSYFYV</sequence>
<evidence type="ECO:0000313" key="1">
    <source>
        <dbReference type="EMBL" id="KAF2532168.1"/>
    </source>
</evidence>
<dbReference type="PANTHER" id="PTHR31110:SF3">
    <property type="entry name" value="PORTAL PROTEIN"/>
    <property type="match status" value="1"/>
</dbReference>
<gene>
    <name evidence="1" type="ORF">F2Q70_00032095</name>
</gene>